<reference evidence="2 3" key="1">
    <citation type="submission" date="2017-10" db="EMBL/GenBank/DDBJ databases">
        <title>The draft genome sequence of Lewinella nigricans NBRC 102662.</title>
        <authorList>
            <person name="Wang K."/>
        </authorList>
    </citation>
    <scope>NUCLEOTIDE SEQUENCE [LARGE SCALE GENOMIC DNA]</scope>
    <source>
        <strain evidence="2 3">NBRC 102662</strain>
    </source>
</reference>
<dbReference type="EMBL" id="PDUD01000030">
    <property type="protein sequence ID" value="PHN03671.1"/>
    <property type="molecule type" value="Genomic_DNA"/>
</dbReference>
<comment type="caution">
    <text evidence="2">The sequence shown here is derived from an EMBL/GenBank/DDBJ whole genome shotgun (WGS) entry which is preliminary data.</text>
</comment>
<sequence>MISRNEMKVDLTGQIILLLLGILLLIFSQSPFESANWGLGLVLAWQAASAAFFWRTYKYRQRGPVFWTLLIVFILIFFIDLSLLSAILLSVPVLAYLLITLRDTLRVYRRPRSFWDLGQ</sequence>
<dbReference type="AlphaFoldDB" id="A0A2D0N581"/>
<evidence type="ECO:0000256" key="1">
    <source>
        <dbReference type="SAM" id="Phobius"/>
    </source>
</evidence>
<protein>
    <submittedName>
        <fullName evidence="2">Uncharacterized protein</fullName>
    </submittedName>
</protein>
<evidence type="ECO:0000313" key="2">
    <source>
        <dbReference type="EMBL" id="PHN03671.1"/>
    </source>
</evidence>
<feature type="transmembrane region" description="Helical" evidence="1">
    <location>
        <begin position="35"/>
        <end position="54"/>
    </location>
</feature>
<organism evidence="2 3">
    <name type="scientific">Flavilitoribacter nigricans (strain ATCC 23147 / DSM 23189 / NBRC 102662 / NCIMB 1420 / SS-2)</name>
    <name type="common">Lewinella nigricans</name>
    <dbReference type="NCBI Taxonomy" id="1122177"/>
    <lineage>
        <taxon>Bacteria</taxon>
        <taxon>Pseudomonadati</taxon>
        <taxon>Bacteroidota</taxon>
        <taxon>Saprospiria</taxon>
        <taxon>Saprospirales</taxon>
        <taxon>Lewinellaceae</taxon>
        <taxon>Flavilitoribacter</taxon>
    </lineage>
</organism>
<gene>
    <name evidence="2" type="ORF">CRP01_25815</name>
</gene>
<proteinExistence type="predicted"/>
<keyword evidence="1" id="KW-1133">Transmembrane helix</keyword>
<dbReference type="RefSeq" id="WP_099152999.1">
    <property type="nucleotide sequence ID" value="NZ_PDUD01000030.1"/>
</dbReference>
<feature type="transmembrane region" description="Helical" evidence="1">
    <location>
        <begin position="66"/>
        <end position="99"/>
    </location>
</feature>
<keyword evidence="1" id="KW-0812">Transmembrane</keyword>
<keyword evidence="3" id="KW-1185">Reference proteome</keyword>
<evidence type="ECO:0000313" key="3">
    <source>
        <dbReference type="Proteomes" id="UP000223913"/>
    </source>
</evidence>
<keyword evidence="1" id="KW-0472">Membrane</keyword>
<dbReference type="Proteomes" id="UP000223913">
    <property type="component" value="Unassembled WGS sequence"/>
</dbReference>
<feature type="transmembrane region" description="Helical" evidence="1">
    <location>
        <begin position="12"/>
        <end position="29"/>
    </location>
</feature>
<name>A0A2D0N581_FLAN2</name>
<accession>A0A2D0N581</accession>